<protein>
    <recommendedName>
        <fullName evidence="4">Substrate import-associated zinc metallohydrolase lipoprotein</fullName>
    </recommendedName>
</protein>
<accession>A0A918R943</accession>
<comment type="caution">
    <text evidence="2">The sequence shown here is derived from an EMBL/GenBank/DDBJ whole genome shotgun (WGS) entry which is preliminary data.</text>
</comment>
<proteinExistence type="predicted"/>
<dbReference type="InterPro" id="IPR030890">
    <property type="entry name" value="LP_HExxH_w_TonB"/>
</dbReference>
<feature type="chain" id="PRO_5037909015" description="Substrate import-associated zinc metallohydrolase lipoprotein" evidence="1">
    <location>
        <begin position="22"/>
        <end position="284"/>
    </location>
</feature>
<keyword evidence="1" id="KW-0732">Signal</keyword>
<gene>
    <name evidence="2" type="ORF">GCM10007028_32130</name>
</gene>
<dbReference type="Gene3D" id="3.40.390.70">
    <property type="match status" value="1"/>
</dbReference>
<organism evidence="2 3">
    <name type="scientific">Algibacter mikhailovii</name>
    <dbReference type="NCBI Taxonomy" id="425498"/>
    <lineage>
        <taxon>Bacteria</taxon>
        <taxon>Pseudomonadati</taxon>
        <taxon>Bacteroidota</taxon>
        <taxon>Flavobacteriia</taxon>
        <taxon>Flavobacteriales</taxon>
        <taxon>Flavobacteriaceae</taxon>
        <taxon>Algibacter</taxon>
    </lineage>
</organism>
<dbReference type="EMBL" id="BMWZ01000009">
    <property type="protein sequence ID" value="GGZ91377.1"/>
    <property type="molecule type" value="Genomic_DNA"/>
</dbReference>
<sequence>MKNNIKIYLVCLIALSYMACSDGSDSVGASQIDTNPPILNTLDIWLRNNFVQPYNIEVLYKWDINDTDVDRFLHPPFEASVRPVANALQKAWIEPYTTVGGPDFIKKIAPRQFTFVGSFNFNPNSPTITLGVAEAGTKITLFNIDFLDFTDINSIKQPLKTVQHEYGHILNQNIPFDVSYGQINPENYTAQWFNRTDEEARELGYITAYGSSQEGEDFVEMVSEMLTNSKADFDAIVDGIVSDNARSIIRQKEAIVAEYYLTNFGIDIYELQDLIDKATQDLVK</sequence>
<dbReference type="AlphaFoldDB" id="A0A918R943"/>
<keyword evidence="3" id="KW-1185">Reference proteome</keyword>
<evidence type="ECO:0000256" key="1">
    <source>
        <dbReference type="SAM" id="SignalP"/>
    </source>
</evidence>
<reference evidence="2" key="1">
    <citation type="journal article" date="2014" name="Int. J. Syst. Evol. Microbiol.">
        <title>Complete genome sequence of Corynebacterium casei LMG S-19264T (=DSM 44701T), isolated from a smear-ripened cheese.</title>
        <authorList>
            <consortium name="US DOE Joint Genome Institute (JGI-PGF)"/>
            <person name="Walter F."/>
            <person name="Albersmeier A."/>
            <person name="Kalinowski J."/>
            <person name="Ruckert C."/>
        </authorList>
    </citation>
    <scope>NUCLEOTIDE SEQUENCE</scope>
    <source>
        <strain evidence="2">KCTC 12710</strain>
    </source>
</reference>
<dbReference type="Proteomes" id="UP000636004">
    <property type="component" value="Unassembled WGS sequence"/>
</dbReference>
<name>A0A918R943_9FLAO</name>
<evidence type="ECO:0008006" key="4">
    <source>
        <dbReference type="Google" id="ProtNLM"/>
    </source>
</evidence>
<feature type="signal peptide" evidence="1">
    <location>
        <begin position="1"/>
        <end position="21"/>
    </location>
</feature>
<dbReference type="NCBIfam" id="TIGR04549">
    <property type="entry name" value="LP_HExxH_w_tonB"/>
    <property type="match status" value="1"/>
</dbReference>
<dbReference type="Pfam" id="PF15890">
    <property type="entry name" value="Peptidase_Mx1"/>
    <property type="match status" value="1"/>
</dbReference>
<evidence type="ECO:0000313" key="3">
    <source>
        <dbReference type="Proteomes" id="UP000636004"/>
    </source>
</evidence>
<dbReference type="RefSeq" id="WP_189362456.1">
    <property type="nucleotide sequence ID" value="NZ_BMWZ01000009.1"/>
</dbReference>
<evidence type="ECO:0000313" key="2">
    <source>
        <dbReference type="EMBL" id="GGZ91377.1"/>
    </source>
</evidence>
<reference evidence="2" key="2">
    <citation type="submission" date="2020-09" db="EMBL/GenBank/DDBJ databases">
        <authorList>
            <person name="Sun Q."/>
            <person name="Kim S."/>
        </authorList>
    </citation>
    <scope>NUCLEOTIDE SEQUENCE</scope>
    <source>
        <strain evidence="2">KCTC 12710</strain>
    </source>
</reference>